<protein>
    <submittedName>
        <fullName evidence="2">CbtA family protein</fullName>
    </submittedName>
</protein>
<comment type="caution">
    <text evidence="2">The sequence shown here is derived from an EMBL/GenBank/DDBJ whole genome shotgun (WGS) entry which is preliminary data.</text>
</comment>
<name>A0ABT7AJR6_9HYPH</name>
<dbReference type="RefSeq" id="WP_283740824.1">
    <property type="nucleotide sequence ID" value="NZ_JASJEV010000006.1"/>
</dbReference>
<accession>A0ABT7AJR6</accession>
<feature type="transmembrane region" description="Helical" evidence="1">
    <location>
        <begin position="153"/>
        <end position="171"/>
    </location>
</feature>
<dbReference type="Pfam" id="PF09490">
    <property type="entry name" value="CbtA"/>
    <property type="match status" value="1"/>
</dbReference>
<proteinExistence type="predicted"/>
<dbReference type="InterPro" id="IPR012666">
    <property type="entry name" value="CbtA_put"/>
</dbReference>
<sequence>MLNRVLVVGLLAGLVAGLAVAVLQHFTTTPLILAAETYETAGKTAALAGPDFGGARIVLAHTGHEPVAGAEAEGWKPEDGLARTFFTGLTTVVSAIGFALVLLAGMIAAGDEIDARRALAWAAAAFLATGLAPALGLAPELPGAAAGPLVARQAWWVATAVATAASLWLFLRTEAAWAKVLAALLLVAPHAVGAPHPAGFESRVPAELAAQFAARSLAVQAALWLLTGLAVGLIWTRFARRVAA</sequence>
<evidence type="ECO:0000256" key="1">
    <source>
        <dbReference type="SAM" id="Phobius"/>
    </source>
</evidence>
<feature type="transmembrane region" description="Helical" evidence="1">
    <location>
        <begin position="212"/>
        <end position="235"/>
    </location>
</feature>
<keyword evidence="1" id="KW-0812">Transmembrane</keyword>
<keyword evidence="1" id="KW-1133">Transmembrane helix</keyword>
<feature type="transmembrane region" description="Helical" evidence="1">
    <location>
        <begin position="85"/>
        <end position="107"/>
    </location>
</feature>
<reference evidence="2 3" key="1">
    <citation type="submission" date="2023-05" db="EMBL/GenBank/DDBJ databases">
        <title>Chelatococcus sp. nov., a moderately thermophilic bacterium isolated from hot spring microbial mat.</title>
        <authorList>
            <person name="Hu C.-J."/>
            <person name="Li W.-J."/>
        </authorList>
    </citation>
    <scope>NUCLEOTIDE SEQUENCE [LARGE SCALE GENOMIC DNA]</scope>
    <source>
        <strain evidence="2 3">SYSU G07232</strain>
    </source>
</reference>
<keyword evidence="1" id="KW-0472">Membrane</keyword>
<dbReference type="EMBL" id="JASJEV010000006">
    <property type="protein sequence ID" value="MDJ1158831.1"/>
    <property type="molecule type" value="Genomic_DNA"/>
</dbReference>
<gene>
    <name evidence="2" type="ORF">QNA08_11360</name>
</gene>
<dbReference type="Proteomes" id="UP001321492">
    <property type="component" value="Unassembled WGS sequence"/>
</dbReference>
<dbReference type="NCBIfam" id="TIGR02458">
    <property type="entry name" value="CbtA"/>
    <property type="match status" value="1"/>
</dbReference>
<evidence type="ECO:0000313" key="2">
    <source>
        <dbReference type="EMBL" id="MDJ1158831.1"/>
    </source>
</evidence>
<organism evidence="2 3">
    <name type="scientific">Chelatococcus albus</name>
    <dbReference type="NCBI Taxonomy" id="3047466"/>
    <lineage>
        <taxon>Bacteria</taxon>
        <taxon>Pseudomonadati</taxon>
        <taxon>Pseudomonadota</taxon>
        <taxon>Alphaproteobacteria</taxon>
        <taxon>Hyphomicrobiales</taxon>
        <taxon>Chelatococcaceae</taxon>
        <taxon>Chelatococcus</taxon>
    </lineage>
</organism>
<evidence type="ECO:0000313" key="3">
    <source>
        <dbReference type="Proteomes" id="UP001321492"/>
    </source>
</evidence>
<feature type="transmembrane region" description="Helical" evidence="1">
    <location>
        <begin position="119"/>
        <end position="138"/>
    </location>
</feature>
<feature type="transmembrane region" description="Helical" evidence="1">
    <location>
        <begin position="176"/>
        <end position="192"/>
    </location>
</feature>
<keyword evidence="3" id="KW-1185">Reference proteome</keyword>